<gene>
    <name evidence="2" type="ORF">OSO01_02320</name>
</gene>
<feature type="transmembrane region" description="Helical" evidence="1">
    <location>
        <begin position="5"/>
        <end position="22"/>
    </location>
</feature>
<sequence length="63" mass="7100">MGKVFIIAGIVLIVIGLLWSFIGRLPGDFTFQKGNMTFHFPLMTSILVSVVLTLILFIISRFR</sequence>
<keyword evidence="1" id="KW-0472">Membrane</keyword>
<keyword evidence="1" id="KW-1133">Transmembrane helix</keyword>
<name>A0A511ZDH3_9BACI</name>
<dbReference type="Proteomes" id="UP000321558">
    <property type="component" value="Unassembled WGS sequence"/>
</dbReference>
<evidence type="ECO:0000313" key="3">
    <source>
        <dbReference type="Proteomes" id="UP000321558"/>
    </source>
</evidence>
<evidence type="ECO:0000313" key="2">
    <source>
        <dbReference type="EMBL" id="GEN85493.1"/>
    </source>
</evidence>
<dbReference type="Pfam" id="PF11146">
    <property type="entry name" value="DUF2905"/>
    <property type="match status" value="1"/>
</dbReference>
<keyword evidence="3" id="KW-1185">Reference proteome</keyword>
<keyword evidence="1" id="KW-0812">Transmembrane</keyword>
<dbReference type="EMBL" id="BJYM01000001">
    <property type="protein sequence ID" value="GEN85493.1"/>
    <property type="molecule type" value="Genomic_DNA"/>
</dbReference>
<dbReference type="AlphaFoldDB" id="A0A511ZDH3"/>
<dbReference type="STRING" id="582851.GCA_900162665_02467"/>
<feature type="transmembrane region" description="Helical" evidence="1">
    <location>
        <begin position="42"/>
        <end position="59"/>
    </location>
</feature>
<comment type="caution">
    <text evidence="2">The sequence shown here is derived from an EMBL/GenBank/DDBJ whole genome shotgun (WGS) entry which is preliminary data.</text>
</comment>
<accession>A0A511ZDH3</accession>
<evidence type="ECO:0000256" key="1">
    <source>
        <dbReference type="SAM" id="Phobius"/>
    </source>
</evidence>
<organism evidence="2 3">
    <name type="scientific">Oceanobacillus sojae</name>
    <dbReference type="NCBI Taxonomy" id="582851"/>
    <lineage>
        <taxon>Bacteria</taxon>
        <taxon>Bacillati</taxon>
        <taxon>Bacillota</taxon>
        <taxon>Bacilli</taxon>
        <taxon>Bacillales</taxon>
        <taxon>Bacillaceae</taxon>
        <taxon>Oceanobacillus</taxon>
    </lineage>
</organism>
<dbReference type="PANTHER" id="PTHR36443:SF1">
    <property type="entry name" value="BSR5223 PROTEIN"/>
    <property type="match status" value="1"/>
</dbReference>
<dbReference type="PANTHER" id="PTHR36443">
    <property type="entry name" value="BSR5223 PROTEIN"/>
    <property type="match status" value="1"/>
</dbReference>
<proteinExistence type="predicted"/>
<protein>
    <submittedName>
        <fullName evidence="2">Membrane protein</fullName>
    </submittedName>
</protein>
<dbReference type="InterPro" id="IPR021320">
    <property type="entry name" value="DUF2905"/>
</dbReference>
<dbReference type="RefSeq" id="WP_147207894.1">
    <property type="nucleotide sequence ID" value="NZ_BJYM01000001.1"/>
</dbReference>
<reference evidence="2 3" key="1">
    <citation type="submission" date="2019-07" db="EMBL/GenBank/DDBJ databases">
        <title>Whole genome shotgun sequence of Oceanobacillus sojae NBRC 105379.</title>
        <authorList>
            <person name="Hosoyama A."/>
            <person name="Uohara A."/>
            <person name="Ohji S."/>
            <person name="Ichikawa N."/>
        </authorList>
    </citation>
    <scope>NUCLEOTIDE SEQUENCE [LARGE SCALE GENOMIC DNA]</scope>
    <source>
        <strain evidence="2 3">NBRC 105379</strain>
    </source>
</reference>